<accession>A0A1S2D4C6</accession>
<dbReference type="Proteomes" id="UP000179934">
    <property type="component" value="Unassembled WGS sequence"/>
</dbReference>
<dbReference type="GeneID" id="58921232"/>
<organism evidence="3 4">
    <name type="scientific">Aeromonas sobria</name>
    <dbReference type="NCBI Taxonomy" id="646"/>
    <lineage>
        <taxon>Bacteria</taxon>
        <taxon>Pseudomonadati</taxon>
        <taxon>Pseudomonadota</taxon>
        <taxon>Gammaproteobacteria</taxon>
        <taxon>Aeromonadales</taxon>
        <taxon>Aeromonadaceae</taxon>
        <taxon>Aeromonas</taxon>
    </lineage>
</organism>
<evidence type="ECO:0000313" key="4">
    <source>
        <dbReference type="Proteomes" id="UP000179934"/>
    </source>
</evidence>
<dbReference type="RefSeq" id="WP_042019037.1">
    <property type="nucleotide sequence ID" value="NZ_CDBW01000006.1"/>
</dbReference>
<reference evidence="3 4" key="1">
    <citation type="submission" date="2016-09" db="EMBL/GenBank/DDBJ databases">
        <title>Draft Genome Sequence of Aeromonas sobria Strain 08005, Isolated from Sick Rana catesbeiana.</title>
        <authorList>
            <person name="Yang Q."/>
        </authorList>
    </citation>
    <scope>NUCLEOTIDE SEQUENCE [LARGE SCALE GENOMIC DNA]</scope>
    <source>
        <strain evidence="3 4">08005</strain>
    </source>
</reference>
<evidence type="ECO:0000259" key="1">
    <source>
        <dbReference type="SMART" id="SM00897"/>
    </source>
</evidence>
<evidence type="ECO:0000313" key="3">
    <source>
        <dbReference type="EMBL" id="OHY95078.1"/>
    </source>
</evidence>
<dbReference type="InterPro" id="IPR019494">
    <property type="entry name" value="FIST_C"/>
</dbReference>
<protein>
    <recommendedName>
        <fullName evidence="5">FIST C-domain domain-containing protein</fullName>
    </recommendedName>
</protein>
<dbReference type="STRING" id="646.BJD16_08825"/>
<name>A0A1S2D4C6_AERSO</name>
<gene>
    <name evidence="3" type="ORF">BJD16_08825</name>
</gene>
<feature type="domain" description="FIST" evidence="1">
    <location>
        <begin position="23"/>
        <end position="216"/>
    </location>
</feature>
<evidence type="ECO:0000259" key="2">
    <source>
        <dbReference type="SMART" id="SM01204"/>
    </source>
</evidence>
<dbReference type="Pfam" id="PF08495">
    <property type="entry name" value="FIST"/>
    <property type="match status" value="1"/>
</dbReference>
<dbReference type="SMART" id="SM01204">
    <property type="entry name" value="FIST_C"/>
    <property type="match status" value="1"/>
</dbReference>
<dbReference type="Pfam" id="PF10442">
    <property type="entry name" value="FIST_C"/>
    <property type="match status" value="1"/>
</dbReference>
<proteinExistence type="predicted"/>
<dbReference type="InterPro" id="IPR013702">
    <property type="entry name" value="FIST_domain_N"/>
</dbReference>
<comment type="caution">
    <text evidence="3">The sequence shown here is derived from an EMBL/GenBank/DDBJ whole genome shotgun (WGS) entry which is preliminary data.</text>
</comment>
<dbReference type="PANTHER" id="PTHR40252">
    <property type="entry name" value="BLR0328 PROTEIN"/>
    <property type="match status" value="1"/>
</dbReference>
<sequence length="378" mass="41295">MKQHYVCQFNPTELAATLRPYQGGKLTILLAEQESSQVALLQQLCNDLEITLDGAIFPQLLGAQGLLPQGAWLLPRPEPYQATLIPLPPEGDAAQLARLIADQVASILATWPTLSPPPTLFLTFDNLIPNIASILDALYLRLANRVNYAGTNAGSGSFTPLACLFDNQRQLAYGVTCTLLPNNSFPFLEHGYQLSAQPMLATSSSANTITYIDWQPAFHTYQELIRQQFQHTLTHEEFYHFVVHMPLGLLRANGDVIVRIPVDVTDEGALICSSEVSEHSILTLLKAPESATEHACSLARRLNQQQALTRAHLLEVYYCAGRQLHFGQQTVTELHTLLSDSGAGELAGALSLGEIGSIRSGDYPQFHNGAILCNGALV</sequence>
<feature type="domain" description="FIST C-domain" evidence="2">
    <location>
        <begin position="217"/>
        <end position="358"/>
    </location>
</feature>
<dbReference type="PANTHER" id="PTHR40252:SF2">
    <property type="entry name" value="BLR0328 PROTEIN"/>
    <property type="match status" value="1"/>
</dbReference>
<evidence type="ECO:0008006" key="5">
    <source>
        <dbReference type="Google" id="ProtNLM"/>
    </source>
</evidence>
<dbReference type="AlphaFoldDB" id="A0A1S2D4C6"/>
<dbReference type="OrthoDB" id="378730at2"/>
<dbReference type="SMART" id="SM00897">
    <property type="entry name" value="FIST"/>
    <property type="match status" value="1"/>
</dbReference>
<dbReference type="EMBL" id="MKFU01000004">
    <property type="protein sequence ID" value="OHY95078.1"/>
    <property type="molecule type" value="Genomic_DNA"/>
</dbReference>